<dbReference type="Proteomes" id="UP001200642">
    <property type="component" value="Unassembled WGS sequence"/>
</dbReference>
<evidence type="ECO:0000256" key="4">
    <source>
        <dbReference type="ARBA" id="ARBA00023163"/>
    </source>
</evidence>
<dbReference type="PANTHER" id="PTHR43133">
    <property type="entry name" value="RNA POLYMERASE ECF-TYPE SIGMA FACTO"/>
    <property type="match status" value="1"/>
</dbReference>
<dbReference type="SUPFAM" id="SSF88946">
    <property type="entry name" value="Sigma2 domain of RNA polymerase sigma factors"/>
    <property type="match status" value="1"/>
</dbReference>
<dbReference type="AlphaFoldDB" id="A0AAE3EWT2"/>
<evidence type="ECO:0000256" key="3">
    <source>
        <dbReference type="ARBA" id="ARBA00023082"/>
    </source>
</evidence>
<dbReference type="SUPFAM" id="SSF88659">
    <property type="entry name" value="Sigma3 and sigma4 domains of RNA polymerase sigma factors"/>
    <property type="match status" value="1"/>
</dbReference>
<feature type="domain" description="RNA polymerase sigma factor 70 region 4 type 2" evidence="6">
    <location>
        <begin position="133"/>
        <end position="184"/>
    </location>
</feature>
<keyword evidence="4" id="KW-0804">Transcription</keyword>
<dbReference type="InterPro" id="IPR013249">
    <property type="entry name" value="RNA_pol_sigma70_r4_t2"/>
</dbReference>
<evidence type="ECO:0000256" key="2">
    <source>
        <dbReference type="ARBA" id="ARBA00023015"/>
    </source>
</evidence>
<comment type="similarity">
    <text evidence="1">Belongs to the sigma-70 factor family. ECF subfamily.</text>
</comment>
<feature type="domain" description="RNA polymerase sigma-70 region 2" evidence="5">
    <location>
        <begin position="31"/>
        <end position="95"/>
    </location>
</feature>
<evidence type="ECO:0000256" key="1">
    <source>
        <dbReference type="ARBA" id="ARBA00010641"/>
    </source>
</evidence>
<reference evidence="7" key="1">
    <citation type="submission" date="2023-02" db="EMBL/GenBank/DDBJ databases">
        <title>Genome of Flavobacteriaceae gen. nov. sp. strain F89.</title>
        <authorList>
            <person name="Wang Y."/>
        </authorList>
    </citation>
    <scope>NUCLEOTIDE SEQUENCE</scope>
    <source>
        <strain evidence="7">F89</strain>
    </source>
</reference>
<dbReference type="RefSeq" id="WP_317903674.1">
    <property type="nucleotide sequence ID" value="NZ_JAIRBC010000035.1"/>
</dbReference>
<keyword evidence="3" id="KW-0731">Sigma factor</keyword>
<dbReference type="GO" id="GO:0016987">
    <property type="term" value="F:sigma factor activity"/>
    <property type="evidence" value="ECO:0007669"/>
    <property type="project" value="UniProtKB-KW"/>
</dbReference>
<dbReference type="InterPro" id="IPR013324">
    <property type="entry name" value="RNA_pol_sigma_r3/r4-like"/>
</dbReference>
<sequence length="224" mass="26488">MNPSQTSGALSEKEMIYRIVSGEIKLYEAIIHRYNGYLYKIGRSYGFGHADVEDLMQETYINAYINLGKFENRSSFKTWIVRIMLNQCYRQKHKASFTNERPLENELRETSATVFHQQDKDVSKMAQNKELQQVLENAIQDIPEDYRTVFTLRELNGMSVRETSKALQISEDNVKVRFHRSKSMLRDVIKKTYSPEEIFEFNLIYCDKMVERVMKAIRKLNRND</sequence>
<dbReference type="GO" id="GO:0006352">
    <property type="term" value="P:DNA-templated transcription initiation"/>
    <property type="evidence" value="ECO:0007669"/>
    <property type="project" value="InterPro"/>
</dbReference>
<dbReference type="InterPro" id="IPR007627">
    <property type="entry name" value="RNA_pol_sigma70_r2"/>
</dbReference>
<gene>
    <name evidence="7" type="ORF">K8352_17380</name>
</gene>
<dbReference type="EMBL" id="JAIRBC010000035">
    <property type="protein sequence ID" value="MCG2462537.1"/>
    <property type="molecule type" value="Genomic_DNA"/>
</dbReference>
<evidence type="ECO:0000313" key="7">
    <source>
        <dbReference type="EMBL" id="MCG2462537.1"/>
    </source>
</evidence>
<keyword evidence="8" id="KW-1185">Reference proteome</keyword>
<protein>
    <submittedName>
        <fullName evidence="7">Sigma-70 family RNA polymerase sigma factor</fullName>
    </submittedName>
</protein>
<dbReference type="Pfam" id="PF04542">
    <property type="entry name" value="Sigma70_r2"/>
    <property type="match status" value="1"/>
</dbReference>
<evidence type="ECO:0000259" key="6">
    <source>
        <dbReference type="Pfam" id="PF08281"/>
    </source>
</evidence>
<accession>A0AAE3EWT2</accession>
<name>A0AAE3EWT2_9FLAO</name>
<dbReference type="PANTHER" id="PTHR43133:SF51">
    <property type="entry name" value="RNA POLYMERASE SIGMA FACTOR"/>
    <property type="match status" value="1"/>
</dbReference>
<dbReference type="NCBIfam" id="TIGR02937">
    <property type="entry name" value="sigma70-ECF"/>
    <property type="match status" value="1"/>
</dbReference>
<dbReference type="InterPro" id="IPR039425">
    <property type="entry name" value="RNA_pol_sigma-70-like"/>
</dbReference>
<dbReference type="Gene3D" id="1.10.1740.10">
    <property type="match status" value="1"/>
</dbReference>
<evidence type="ECO:0000259" key="5">
    <source>
        <dbReference type="Pfam" id="PF04542"/>
    </source>
</evidence>
<evidence type="ECO:0000313" key="8">
    <source>
        <dbReference type="Proteomes" id="UP001200642"/>
    </source>
</evidence>
<dbReference type="InterPro" id="IPR014284">
    <property type="entry name" value="RNA_pol_sigma-70_dom"/>
</dbReference>
<dbReference type="InterPro" id="IPR013325">
    <property type="entry name" value="RNA_pol_sigma_r2"/>
</dbReference>
<keyword evidence="2" id="KW-0805">Transcription regulation</keyword>
<dbReference type="CDD" id="cd06171">
    <property type="entry name" value="Sigma70_r4"/>
    <property type="match status" value="1"/>
</dbReference>
<dbReference type="InterPro" id="IPR036388">
    <property type="entry name" value="WH-like_DNA-bd_sf"/>
</dbReference>
<proteinExistence type="inferred from homology"/>
<dbReference type="GO" id="GO:0003677">
    <property type="term" value="F:DNA binding"/>
    <property type="evidence" value="ECO:0007669"/>
    <property type="project" value="InterPro"/>
</dbReference>
<organism evidence="7 8">
    <name type="scientific">Cerina litoralis</name>
    <dbReference type="NCBI Taxonomy" id="2874477"/>
    <lineage>
        <taxon>Bacteria</taxon>
        <taxon>Pseudomonadati</taxon>
        <taxon>Bacteroidota</taxon>
        <taxon>Flavobacteriia</taxon>
        <taxon>Flavobacteriales</taxon>
        <taxon>Flavobacteriaceae</taxon>
        <taxon>Cerina</taxon>
    </lineage>
</organism>
<comment type="caution">
    <text evidence="7">The sequence shown here is derived from an EMBL/GenBank/DDBJ whole genome shotgun (WGS) entry which is preliminary data.</text>
</comment>
<dbReference type="Pfam" id="PF08281">
    <property type="entry name" value="Sigma70_r4_2"/>
    <property type="match status" value="1"/>
</dbReference>
<dbReference type="Gene3D" id="1.10.10.10">
    <property type="entry name" value="Winged helix-like DNA-binding domain superfamily/Winged helix DNA-binding domain"/>
    <property type="match status" value="1"/>
</dbReference>